<dbReference type="EMBL" id="UZAH01028138">
    <property type="protein sequence ID" value="VDO97953.1"/>
    <property type="molecule type" value="Genomic_DNA"/>
</dbReference>
<dbReference type="AlphaFoldDB" id="A0A3P8B0U5"/>
<proteinExistence type="predicted"/>
<feature type="coiled-coil region" evidence="1">
    <location>
        <begin position="88"/>
        <end position="217"/>
    </location>
</feature>
<evidence type="ECO:0000313" key="2">
    <source>
        <dbReference type="EMBL" id="VDO97953.1"/>
    </source>
</evidence>
<protein>
    <submittedName>
        <fullName evidence="4">BZIP domain-containing protein</fullName>
    </submittedName>
</protein>
<evidence type="ECO:0000313" key="4">
    <source>
        <dbReference type="WBParaSite" id="HPBE_0001394001-mRNA-1"/>
    </source>
</evidence>
<name>A0A3P8B0U5_HELPZ</name>
<keyword evidence="3" id="KW-1185">Reference proteome</keyword>
<gene>
    <name evidence="2" type="ORF">HPBE_LOCUS13941</name>
</gene>
<evidence type="ECO:0000313" key="3">
    <source>
        <dbReference type="Proteomes" id="UP000050761"/>
    </source>
</evidence>
<accession>A0A3P8B0U5</accession>
<sequence length="252" mass="29638">MPRGCWKPGQIVNMTKQRHALTRQALRFNVFITCVFKSERQVTFIRSARRLQAGREELIRSSVPVSTRVQEIEKREHVLAHEDVTSIKDILQRLLDMVRQTLLEIERKYGFLQRRNEKLEADLAAVTKELEMTRNNLAMYRRSGGSRRKPWKLNQEEVKELKEEVAVLNKELEKRDAIIENERTAHTAQLKDFIAAVKAAERNREEAQAKVSRMFDLNRTVVFTDDAIWEELMYKFQRSTQRNALLAWADAQ</sequence>
<keyword evidence="1" id="KW-0175">Coiled coil</keyword>
<dbReference type="OrthoDB" id="10017054at2759"/>
<evidence type="ECO:0000256" key="1">
    <source>
        <dbReference type="SAM" id="Coils"/>
    </source>
</evidence>
<organism evidence="2">
    <name type="scientific">Heligmosomoides polygyrus</name>
    <name type="common">Parasitic roundworm</name>
    <dbReference type="NCBI Taxonomy" id="6339"/>
    <lineage>
        <taxon>Eukaryota</taxon>
        <taxon>Metazoa</taxon>
        <taxon>Ecdysozoa</taxon>
        <taxon>Nematoda</taxon>
        <taxon>Chromadorea</taxon>
        <taxon>Rhabditida</taxon>
        <taxon>Rhabditina</taxon>
        <taxon>Rhabditomorpha</taxon>
        <taxon>Strongyloidea</taxon>
        <taxon>Heligmosomidae</taxon>
        <taxon>Heligmosomoides</taxon>
    </lineage>
</organism>
<dbReference type="WBParaSite" id="HPBE_0001394001-mRNA-1">
    <property type="protein sequence ID" value="HPBE_0001394001-mRNA-1"/>
    <property type="gene ID" value="HPBE_0001394001"/>
</dbReference>
<reference evidence="2 3" key="1">
    <citation type="submission" date="2018-11" db="EMBL/GenBank/DDBJ databases">
        <authorList>
            <consortium name="Pathogen Informatics"/>
        </authorList>
    </citation>
    <scope>NUCLEOTIDE SEQUENCE [LARGE SCALE GENOMIC DNA]</scope>
</reference>
<reference evidence="4" key="2">
    <citation type="submission" date="2019-09" db="UniProtKB">
        <authorList>
            <consortium name="WormBaseParasite"/>
        </authorList>
    </citation>
    <scope>IDENTIFICATION</scope>
</reference>
<dbReference type="Proteomes" id="UP000050761">
    <property type="component" value="Unassembled WGS sequence"/>
</dbReference>